<dbReference type="EMBL" id="MU826832">
    <property type="protein sequence ID" value="KAJ7373115.1"/>
    <property type="molecule type" value="Genomic_DNA"/>
</dbReference>
<sequence>MEQFSLSEREFSFQCCKMGHKDFADITSQPDKRPKKTTIDAEKSTAGDASSRDKTKELSQSLSEVKIEDGVIIIDNGKAIDLRKDKVRKNQGNVKTQKQEAAKSQSYREFQDAMQKFEDAQLNLEGEVNAKAKTFETRDKEQHFFQRTCSNSATGSTDVCERKTKE</sequence>
<dbReference type="Proteomes" id="UP001163046">
    <property type="component" value="Unassembled WGS sequence"/>
</dbReference>
<evidence type="ECO:0000256" key="1">
    <source>
        <dbReference type="SAM" id="MobiDB-lite"/>
    </source>
</evidence>
<proteinExistence type="predicted"/>
<evidence type="ECO:0000313" key="3">
    <source>
        <dbReference type="Proteomes" id="UP001163046"/>
    </source>
</evidence>
<comment type="caution">
    <text evidence="2">The sequence shown here is derived from an EMBL/GenBank/DDBJ whole genome shotgun (WGS) entry which is preliminary data.</text>
</comment>
<evidence type="ECO:0000313" key="2">
    <source>
        <dbReference type="EMBL" id="KAJ7373115.1"/>
    </source>
</evidence>
<accession>A0A9W9Z137</accession>
<keyword evidence="3" id="KW-1185">Reference proteome</keyword>
<feature type="region of interest" description="Disordered" evidence="1">
    <location>
        <begin position="23"/>
        <end position="61"/>
    </location>
</feature>
<protein>
    <submittedName>
        <fullName evidence="2">Uncharacterized protein</fullName>
    </submittedName>
</protein>
<dbReference type="AlphaFoldDB" id="A0A9W9Z137"/>
<dbReference type="OrthoDB" id="5969758at2759"/>
<gene>
    <name evidence="2" type="ORF">OS493_014263</name>
</gene>
<reference evidence="2" key="1">
    <citation type="submission" date="2023-01" db="EMBL/GenBank/DDBJ databases">
        <title>Genome assembly of the deep-sea coral Lophelia pertusa.</title>
        <authorList>
            <person name="Herrera S."/>
            <person name="Cordes E."/>
        </authorList>
    </citation>
    <scope>NUCLEOTIDE SEQUENCE</scope>
    <source>
        <strain evidence="2">USNM1676648</strain>
        <tissue evidence="2">Polyp</tissue>
    </source>
</reference>
<name>A0A9W9Z137_9CNID</name>
<feature type="compositionally biased region" description="Basic and acidic residues" evidence="1">
    <location>
        <begin position="37"/>
        <end position="57"/>
    </location>
</feature>
<organism evidence="2 3">
    <name type="scientific">Desmophyllum pertusum</name>
    <dbReference type="NCBI Taxonomy" id="174260"/>
    <lineage>
        <taxon>Eukaryota</taxon>
        <taxon>Metazoa</taxon>
        <taxon>Cnidaria</taxon>
        <taxon>Anthozoa</taxon>
        <taxon>Hexacorallia</taxon>
        <taxon>Scleractinia</taxon>
        <taxon>Caryophylliina</taxon>
        <taxon>Caryophylliidae</taxon>
        <taxon>Desmophyllum</taxon>
    </lineage>
</organism>